<protein>
    <submittedName>
        <fullName evidence="2">Glycine cleavage system transcriptional repressor</fullName>
    </submittedName>
</protein>
<dbReference type="Pfam" id="PF13740">
    <property type="entry name" value="ACT_6"/>
    <property type="match status" value="1"/>
</dbReference>
<dbReference type="PIRSF" id="PIRSF028103">
    <property type="entry name" value="GcvR"/>
    <property type="match status" value="1"/>
</dbReference>
<dbReference type="PANTHER" id="PTHR34875">
    <property type="entry name" value="UPF0237 PROTEIN MJ1558"/>
    <property type="match status" value="1"/>
</dbReference>
<evidence type="ECO:0000313" key="3">
    <source>
        <dbReference type="Proteomes" id="UP000280842"/>
    </source>
</evidence>
<dbReference type="Pfam" id="PF01842">
    <property type="entry name" value="ACT"/>
    <property type="match status" value="1"/>
</dbReference>
<keyword evidence="3" id="KW-1185">Reference proteome</keyword>
<gene>
    <name evidence="2" type="ORF">CLV39_1630</name>
</gene>
<dbReference type="AlphaFoldDB" id="A0A3M0B7G3"/>
<proteinExistence type="predicted"/>
<feature type="domain" description="ACT" evidence="1">
    <location>
        <begin position="96"/>
        <end position="169"/>
    </location>
</feature>
<dbReference type="PROSITE" id="PS51671">
    <property type="entry name" value="ACT"/>
    <property type="match status" value="2"/>
</dbReference>
<feature type="domain" description="ACT" evidence="1">
    <location>
        <begin position="5"/>
        <end position="82"/>
    </location>
</feature>
<reference evidence="2 3" key="1">
    <citation type="submission" date="2018-10" db="EMBL/GenBank/DDBJ databases">
        <title>Genomic Encyclopedia of Archaeal and Bacterial Type Strains, Phase II (KMG-II): from individual species to whole genera.</title>
        <authorList>
            <person name="Goeker M."/>
        </authorList>
    </citation>
    <scope>NUCLEOTIDE SEQUENCE [LARGE SCALE GENOMIC DNA]</scope>
    <source>
        <strain evidence="2 3">VM1</strain>
    </source>
</reference>
<dbReference type="InterPro" id="IPR016867">
    <property type="entry name" value="GcvR"/>
</dbReference>
<accession>A0A3M0B7G3</accession>
<comment type="caution">
    <text evidence="2">The sequence shown here is derived from an EMBL/GenBank/DDBJ whole genome shotgun (WGS) entry which is preliminary data.</text>
</comment>
<dbReference type="SUPFAM" id="SSF55021">
    <property type="entry name" value="ACT-like"/>
    <property type="match status" value="2"/>
</dbReference>
<dbReference type="RefSeq" id="WP_121923724.1">
    <property type="nucleotide sequence ID" value="NZ_REFO01000016.1"/>
</dbReference>
<evidence type="ECO:0000313" key="2">
    <source>
        <dbReference type="EMBL" id="RMA92576.1"/>
    </source>
</evidence>
<dbReference type="InterPro" id="IPR045865">
    <property type="entry name" value="ACT-like_dom_sf"/>
</dbReference>
<name>A0A3M0B7G3_9AQUI</name>
<organism evidence="2 3">
    <name type="scientific">Hydrogenothermus marinus</name>
    <dbReference type="NCBI Taxonomy" id="133270"/>
    <lineage>
        <taxon>Bacteria</taxon>
        <taxon>Pseudomonadati</taxon>
        <taxon>Aquificota</taxon>
        <taxon>Aquificia</taxon>
        <taxon>Aquificales</taxon>
        <taxon>Hydrogenothermaceae</taxon>
        <taxon>Hydrogenothermus</taxon>
    </lineage>
</organism>
<dbReference type="GO" id="GO:0006355">
    <property type="term" value="P:regulation of DNA-templated transcription"/>
    <property type="evidence" value="ECO:0007669"/>
    <property type="project" value="InterPro"/>
</dbReference>
<dbReference type="Proteomes" id="UP000280842">
    <property type="component" value="Unassembled WGS sequence"/>
</dbReference>
<dbReference type="InterPro" id="IPR050990">
    <property type="entry name" value="UPF0237/GcvR_regulator"/>
</dbReference>
<dbReference type="EMBL" id="REFO01000016">
    <property type="protein sequence ID" value="RMA92576.1"/>
    <property type="molecule type" value="Genomic_DNA"/>
</dbReference>
<dbReference type="InterPro" id="IPR002912">
    <property type="entry name" value="ACT_dom"/>
</dbReference>
<dbReference type="Gene3D" id="3.30.70.260">
    <property type="match status" value="2"/>
</dbReference>
<sequence length="176" mass="20168">MKYFLINAYGKDKVGIVASVSKILYELGFNLEDSTMSRLGGEFTIMLLVETDKNYTEEDIKKAFENIEKDLGLNIYVKEILPEDYKKEKSENEVYRIIVYGADKPGIVYKVAKLLADKGINIIDMTTEKSGDLYVLITEVELPENLSFEEFQKDIENLKEDINVDVSCEKIEVIEL</sequence>
<dbReference type="PANTHER" id="PTHR34875:SF6">
    <property type="entry name" value="UPF0237 PROTEIN MJ1558"/>
    <property type="match status" value="1"/>
</dbReference>
<evidence type="ECO:0000259" key="1">
    <source>
        <dbReference type="PROSITE" id="PS51671"/>
    </source>
</evidence>
<dbReference type="OrthoDB" id="12860at2"/>